<evidence type="ECO:0000259" key="1">
    <source>
        <dbReference type="Pfam" id="PF25372"/>
    </source>
</evidence>
<dbReference type="InterPro" id="IPR001611">
    <property type="entry name" value="Leu-rich_rpt"/>
</dbReference>
<dbReference type="SMART" id="SM00367">
    <property type="entry name" value="LRR_CC"/>
    <property type="match status" value="12"/>
</dbReference>
<dbReference type="Gene3D" id="3.80.10.10">
    <property type="entry name" value="Ribonuclease Inhibitor"/>
    <property type="match status" value="5"/>
</dbReference>
<dbReference type="GO" id="GO:0019005">
    <property type="term" value="C:SCF ubiquitin ligase complex"/>
    <property type="evidence" value="ECO:0007669"/>
    <property type="project" value="TreeGrafter"/>
</dbReference>
<dbReference type="InterPro" id="IPR006553">
    <property type="entry name" value="Leu-rich_rpt_Cys-con_subtyp"/>
</dbReference>
<dbReference type="InterPro" id="IPR032675">
    <property type="entry name" value="LRR_dom_sf"/>
</dbReference>
<sequence>MQYVSVSDRKELSRVNKTWYEASLDPRLLQDTVVVLHSLPSSAEETARICRRRHPHLTLDYVDGSSSAMQLFLTQCCDVMSVNLHSLSLKGSNVTPNTFVTLVSQCRSLTSLDLSCCNSLFMTGQLLEKPLEVAQLEAALVQVRELKLDSIRYLSDVMFSRIVGVCPNVERLSLAGSQMSFHSSAAYSGPSKSSCIFTFQNVLGFIEAHSSQLTSLDLSRTAINDIWIGMLAEVSGLQLQELRLVCCREVTNTGMTMLCRHMQSLAVLDLGQCTELDDETLYAISRNLHELRFLNLAGCRCISNNSVSSLYKLQRLETLNMSACYSIAPTAMMIGLCGKNGSPGLSHMTHLDVSCCSYVNDEMVISICAVLHALRHLDLASCFGVGDISVQFIVKYLKQLRYLSFAWCKNVTDNGMMGYIDNILQHAHHDHDDGGLCKCTRSQHSSLIFRRPSKNEPVEASSKMNALIDDRKNDSHVYHISELLHLRVLNLTACIKVTDISVKELRYLELKSLYLTMCPQVSDEALVAVSRNIPSLETLHVSKCGKVGDRGLLEVIDRLNRLKSLNISNCNAVTNRTIERLFVKCGRLRELDVSFCREVTPEAIEMLENNLTHLCCIQKRLVGSSF</sequence>
<dbReference type="GO" id="GO:0031146">
    <property type="term" value="P:SCF-dependent proteasomal ubiquitin-dependent protein catabolic process"/>
    <property type="evidence" value="ECO:0007669"/>
    <property type="project" value="TreeGrafter"/>
</dbReference>
<dbReference type="PANTHER" id="PTHR13318">
    <property type="entry name" value="PARTNER OF PAIRED, ISOFORM B-RELATED"/>
    <property type="match status" value="1"/>
</dbReference>
<keyword evidence="3" id="KW-1185">Reference proteome</keyword>
<accession>A0AAD9JX23</accession>
<feature type="domain" description="F-box/LRR-repeat protein 15-like leucin rich repeat" evidence="1">
    <location>
        <begin position="209"/>
        <end position="324"/>
    </location>
</feature>
<dbReference type="Pfam" id="PF25372">
    <property type="entry name" value="DUF7885"/>
    <property type="match status" value="1"/>
</dbReference>
<organism evidence="2 3">
    <name type="scientific">Ridgeia piscesae</name>
    <name type="common">Tubeworm</name>
    <dbReference type="NCBI Taxonomy" id="27915"/>
    <lineage>
        <taxon>Eukaryota</taxon>
        <taxon>Metazoa</taxon>
        <taxon>Spiralia</taxon>
        <taxon>Lophotrochozoa</taxon>
        <taxon>Annelida</taxon>
        <taxon>Polychaeta</taxon>
        <taxon>Sedentaria</taxon>
        <taxon>Canalipalpata</taxon>
        <taxon>Sabellida</taxon>
        <taxon>Siboglinidae</taxon>
        <taxon>Ridgeia</taxon>
    </lineage>
</organism>
<dbReference type="SUPFAM" id="SSF52047">
    <property type="entry name" value="RNI-like"/>
    <property type="match status" value="1"/>
</dbReference>
<gene>
    <name evidence="2" type="ORF">NP493_1617g00036</name>
</gene>
<evidence type="ECO:0000313" key="3">
    <source>
        <dbReference type="Proteomes" id="UP001209878"/>
    </source>
</evidence>
<dbReference type="Pfam" id="PF13516">
    <property type="entry name" value="LRR_6"/>
    <property type="match status" value="3"/>
</dbReference>
<name>A0AAD9JX23_RIDPI</name>
<dbReference type="InterPro" id="IPR057207">
    <property type="entry name" value="FBXL15_LRR"/>
</dbReference>
<dbReference type="AlphaFoldDB" id="A0AAD9JX23"/>
<protein>
    <recommendedName>
        <fullName evidence="1">F-box/LRR-repeat protein 15-like leucin rich repeat domain-containing protein</fullName>
    </recommendedName>
</protein>
<dbReference type="EMBL" id="JAODUO010001616">
    <property type="protein sequence ID" value="KAK2160932.1"/>
    <property type="molecule type" value="Genomic_DNA"/>
</dbReference>
<proteinExistence type="predicted"/>
<comment type="caution">
    <text evidence="2">The sequence shown here is derived from an EMBL/GenBank/DDBJ whole genome shotgun (WGS) entry which is preliminary data.</text>
</comment>
<reference evidence="2" key="1">
    <citation type="journal article" date="2023" name="Mol. Biol. Evol.">
        <title>Third-Generation Sequencing Reveals the Adaptive Role of the Epigenome in Three Deep-Sea Polychaetes.</title>
        <authorList>
            <person name="Perez M."/>
            <person name="Aroh O."/>
            <person name="Sun Y."/>
            <person name="Lan Y."/>
            <person name="Juniper S.K."/>
            <person name="Young C.R."/>
            <person name="Angers B."/>
            <person name="Qian P.Y."/>
        </authorList>
    </citation>
    <scope>NUCLEOTIDE SEQUENCE</scope>
    <source>
        <strain evidence="2">R07B-5</strain>
    </source>
</reference>
<dbReference type="Proteomes" id="UP001209878">
    <property type="component" value="Unassembled WGS sequence"/>
</dbReference>
<evidence type="ECO:0000313" key="2">
    <source>
        <dbReference type="EMBL" id="KAK2160932.1"/>
    </source>
</evidence>